<keyword evidence="1" id="KW-1133">Transmembrane helix</keyword>
<dbReference type="EMBL" id="AKON01000015">
    <property type="protein sequence ID" value="EJB61009.1"/>
    <property type="molecule type" value="Genomic_DNA"/>
</dbReference>
<protein>
    <submittedName>
        <fullName evidence="2">Uncharacterized protein</fullName>
    </submittedName>
</protein>
<proteinExistence type="predicted"/>
<keyword evidence="1" id="KW-0472">Membrane</keyword>
<keyword evidence="1" id="KW-0812">Transmembrane</keyword>
<comment type="caution">
    <text evidence="2">The sequence shown here is derived from an EMBL/GenBank/DDBJ whole genome shotgun (WGS) entry which is preliminary data.</text>
</comment>
<name>A0AB33XG48_HELPX</name>
<gene>
    <name evidence="2" type="ORF">HPHPH42_1392</name>
</gene>
<organism evidence="2 3">
    <name type="scientific">Helicobacter pylori Hp H-42</name>
    <dbReference type="NCBI Taxonomy" id="992047"/>
    <lineage>
        <taxon>Bacteria</taxon>
        <taxon>Pseudomonadati</taxon>
        <taxon>Campylobacterota</taxon>
        <taxon>Epsilonproteobacteria</taxon>
        <taxon>Campylobacterales</taxon>
        <taxon>Helicobacteraceae</taxon>
        <taxon>Helicobacter</taxon>
    </lineage>
</organism>
<evidence type="ECO:0000313" key="2">
    <source>
        <dbReference type="EMBL" id="EJB61009.1"/>
    </source>
</evidence>
<dbReference type="Proteomes" id="UP000005514">
    <property type="component" value="Unassembled WGS sequence"/>
</dbReference>
<reference evidence="2 3" key="1">
    <citation type="submission" date="2012-04" db="EMBL/GenBank/DDBJ databases">
        <title>Genome sequence of Helicobacter pylori Hp H-42.</title>
        <authorList>
            <person name="Blanchard T.G."/>
            <person name="Czinn S.J."/>
            <person name="McCracken C."/>
            <person name="Abolude K."/>
            <person name="Maroo A."/>
            <person name="Santana-Cruz I."/>
            <person name="Tallon L.J."/>
            <person name="Ficke F.W.F."/>
        </authorList>
    </citation>
    <scope>NUCLEOTIDE SEQUENCE [LARGE SCALE GENOMIC DNA]</scope>
    <source>
        <strain evidence="2 3">Hp H-42</strain>
    </source>
</reference>
<accession>A0AB33XG48</accession>
<dbReference type="AlphaFoldDB" id="A0AB33XG48"/>
<sequence length="85" mass="9494">MVSYSFINLGGGFGISTYYHAHKLACLAGMIYCGYGIITDFNALSAAMWWWSLSKITWFCIGYALSWPLALIMGRLTCSVIEDYS</sequence>
<dbReference type="RefSeq" id="WP_001882310.1">
    <property type="nucleotide sequence ID" value="NZ_AKON01000015.1"/>
</dbReference>
<feature type="transmembrane region" description="Helical" evidence="1">
    <location>
        <begin position="24"/>
        <end position="50"/>
    </location>
</feature>
<evidence type="ECO:0000313" key="3">
    <source>
        <dbReference type="Proteomes" id="UP000005514"/>
    </source>
</evidence>
<evidence type="ECO:0000256" key="1">
    <source>
        <dbReference type="SAM" id="Phobius"/>
    </source>
</evidence>
<feature type="transmembrane region" description="Helical" evidence="1">
    <location>
        <begin position="56"/>
        <end position="76"/>
    </location>
</feature>